<gene>
    <name evidence="2" type="ordered locus">swp_3555</name>
</gene>
<dbReference type="InterPro" id="IPR016181">
    <property type="entry name" value="Acyl_CoA_acyltransferase"/>
</dbReference>
<dbReference type="Gene3D" id="3.40.630.30">
    <property type="match status" value="1"/>
</dbReference>
<proteinExistence type="predicted"/>
<evidence type="ECO:0000259" key="1">
    <source>
        <dbReference type="PROSITE" id="PS51186"/>
    </source>
</evidence>
<dbReference type="InterPro" id="IPR051908">
    <property type="entry name" value="Ribosomal_N-acetyltransferase"/>
</dbReference>
<dbReference type="KEGG" id="swp:swp_3555"/>
<accession>B8CQB7</accession>
<dbReference type="GO" id="GO:0008999">
    <property type="term" value="F:protein-N-terminal-alanine acetyltransferase activity"/>
    <property type="evidence" value="ECO:0007669"/>
    <property type="project" value="TreeGrafter"/>
</dbReference>
<evidence type="ECO:0000313" key="3">
    <source>
        <dbReference type="Proteomes" id="UP000000753"/>
    </source>
</evidence>
<dbReference type="PANTHER" id="PTHR43441">
    <property type="entry name" value="RIBOSOMAL-PROTEIN-SERINE ACETYLTRANSFERASE"/>
    <property type="match status" value="1"/>
</dbReference>
<name>B8CQB7_SHEPW</name>
<dbReference type="InterPro" id="IPR000182">
    <property type="entry name" value="GNAT_dom"/>
</dbReference>
<dbReference type="Pfam" id="PF13302">
    <property type="entry name" value="Acetyltransf_3"/>
    <property type="match status" value="1"/>
</dbReference>
<dbReference type="OrthoDB" id="9801656at2"/>
<dbReference type="STRING" id="225849.swp_3555"/>
<dbReference type="EMBL" id="CP000472">
    <property type="protein sequence ID" value="ACJ30247.1"/>
    <property type="molecule type" value="Genomic_DNA"/>
</dbReference>
<keyword evidence="3" id="KW-1185">Reference proteome</keyword>
<sequence>MFTLEVDSGLTLTLVEKTFAAKYLKIVSQQRAYLSQWLVWPLLAHDEVFFEGFIEKSLHDYAIGKSLVCGMIYDGELVGNVSFNTINQSLKKVEIGYWLSAEHQGKGIVSRSVAKLIDLAFTELQMEKVEIFVATENKASRSVCERLGFELEGVITRAEQLNGRTYDHAAYGLSRGGGVKVMRSTR</sequence>
<dbReference type="SUPFAM" id="SSF55729">
    <property type="entry name" value="Acyl-CoA N-acyltransferases (Nat)"/>
    <property type="match status" value="1"/>
</dbReference>
<dbReference type="PROSITE" id="PS51186">
    <property type="entry name" value="GNAT"/>
    <property type="match status" value="1"/>
</dbReference>
<dbReference type="HOGENOM" id="CLU_013985_3_0_6"/>
<dbReference type="Proteomes" id="UP000000753">
    <property type="component" value="Chromosome"/>
</dbReference>
<organism evidence="2 3">
    <name type="scientific">Shewanella piezotolerans (strain WP3 / JCM 13877)</name>
    <dbReference type="NCBI Taxonomy" id="225849"/>
    <lineage>
        <taxon>Bacteria</taxon>
        <taxon>Pseudomonadati</taxon>
        <taxon>Pseudomonadota</taxon>
        <taxon>Gammaproteobacteria</taxon>
        <taxon>Alteromonadales</taxon>
        <taxon>Shewanellaceae</taxon>
        <taxon>Shewanella</taxon>
    </lineage>
</organism>
<dbReference type="PANTHER" id="PTHR43441:SF11">
    <property type="entry name" value="RIBOSOMAL-PROTEIN-SERINE ACETYLTRANSFERASE"/>
    <property type="match status" value="1"/>
</dbReference>
<dbReference type="RefSeq" id="WP_020913594.1">
    <property type="nucleotide sequence ID" value="NC_011566.1"/>
</dbReference>
<dbReference type="GO" id="GO:1990189">
    <property type="term" value="F:protein N-terminal-serine acetyltransferase activity"/>
    <property type="evidence" value="ECO:0007669"/>
    <property type="project" value="TreeGrafter"/>
</dbReference>
<protein>
    <submittedName>
        <fullName evidence="2">Ribosomal-protein-serine acetyltransferase</fullName>
    </submittedName>
</protein>
<dbReference type="AlphaFoldDB" id="B8CQB7"/>
<reference evidence="2 3" key="1">
    <citation type="journal article" date="2008" name="PLoS ONE">
        <title>Environmental adaptation: genomic analysis of the piezotolerant and psychrotolerant deep-sea iron reducing bacterium Shewanella piezotolerans WP3.</title>
        <authorList>
            <person name="Wang F."/>
            <person name="Wang J."/>
            <person name="Jian H."/>
            <person name="Zhang B."/>
            <person name="Li S."/>
            <person name="Wang F."/>
            <person name="Zeng X."/>
            <person name="Gao L."/>
            <person name="Bartlett D.H."/>
            <person name="Yu J."/>
            <person name="Hu S."/>
            <person name="Xiao X."/>
        </authorList>
    </citation>
    <scope>NUCLEOTIDE SEQUENCE [LARGE SCALE GENOMIC DNA]</scope>
    <source>
        <strain evidence="3">WP3 / JCM 13877</strain>
    </source>
</reference>
<dbReference type="eggNOG" id="COG1670">
    <property type="taxonomic scope" value="Bacteria"/>
</dbReference>
<evidence type="ECO:0000313" key="2">
    <source>
        <dbReference type="EMBL" id="ACJ30247.1"/>
    </source>
</evidence>
<dbReference type="GO" id="GO:0005737">
    <property type="term" value="C:cytoplasm"/>
    <property type="evidence" value="ECO:0007669"/>
    <property type="project" value="TreeGrafter"/>
</dbReference>
<feature type="domain" description="N-acetyltransferase" evidence="1">
    <location>
        <begin position="24"/>
        <end position="167"/>
    </location>
</feature>